<sequence>MLSAHLSPPPLHIPVTLKHYDTWLTRSKKQHCDACKHPYSFTKVYVSDTQNDFPSCSYFASSSNSSSPSCCSASTWRAYFVVGDVAAFWIADVPRLLVPHDREEPSTAFNVTLFANLSDPNTSMVSVISSHPVWKSLAADVSLGQIIASST</sequence>
<organism evidence="1 2">
    <name type="scientific">Thelephora ganbajun</name>
    <name type="common">Ganba fungus</name>
    <dbReference type="NCBI Taxonomy" id="370292"/>
    <lineage>
        <taxon>Eukaryota</taxon>
        <taxon>Fungi</taxon>
        <taxon>Dikarya</taxon>
        <taxon>Basidiomycota</taxon>
        <taxon>Agaricomycotina</taxon>
        <taxon>Agaricomycetes</taxon>
        <taxon>Thelephorales</taxon>
        <taxon>Thelephoraceae</taxon>
        <taxon>Thelephora</taxon>
    </lineage>
</organism>
<proteinExistence type="predicted"/>
<evidence type="ECO:0000313" key="1">
    <source>
        <dbReference type="EMBL" id="KAF9642789.1"/>
    </source>
</evidence>
<evidence type="ECO:0000313" key="2">
    <source>
        <dbReference type="Proteomes" id="UP000886501"/>
    </source>
</evidence>
<dbReference type="EMBL" id="MU118357">
    <property type="protein sequence ID" value="KAF9642789.1"/>
    <property type="molecule type" value="Genomic_DNA"/>
</dbReference>
<reference evidence="1" key="1">
    <citation type="submission" date="2019-10" db="EMBL/GenBank/DDBJ databases">
        <authorList>
            <consortium name="DOE Joint Genome Institute"/>
            <person name="Kuo A."/>
            <person name="Miyauchi S."/>
            <person name="Kiss E."/>
            <person name="Drula E."/>
            <person name="Kohler A."/>
            <person name="Sanchez-Garcia M."/>
            <person name="Andreopoulos B."/>
            <person name="Barry K.W."/>
            <person name="Bonito G."/>
            <person name="Buee M."/>
            <person name="Carver A."/>
            <person name="Chen C."/>
            <person name="Cichocki N."/>
            <person name="Clum A."/>
            <person name="Culley D."/>
            <person name="Crous P.W."/>
            <person name="Fauchery L."/>
            <person name="Girlanda M."/>
            <person name="Hayes R."/>
            <person name="Keri Z."/>
            <person name="Labutti K."/>
            <person name="Lipzen A."/>
            <person name="Lombard V."/>
            <person name="Magnuson J."/>
            <person name="Maillard F."/>
            <person name="Morin E."/>
            <person name="Murat C."/>
            <person name="Nolan M."/>
            <person name="Ohm R."/>
            <person name="Pangilinan J."/>
            <person name="Pereira M."/>
            <person name="Perotto S."/>
            <person name="Peter M."/>
            <person name="Riley R."/>
            <person name="Sitrit Y."/>
            <person name="Stielow B."/>
            <person name="Szollosi G."/>
            <person name="Zifcakova L."/>
            <person name="Stursova M."/>
            <person name="Spatafora J.W."/>
            <person name="Tedersoo L."/>
            <person name="Vaario L.-M."/>
            <person name="Yamada A."/>
            <person name="Yan M."/>
            <person name="Wang P."/>
            <person name="Xu J."/>
            <person name="Bruns T."/>
            <person name="Baldrian P."/>
            <person name="Vilgalys R."/>
            <person name="Henrissat B."/>
            <person name="Grigoriev I.V."/>
            <person name="Hibbett D."/>
            <person name="Nagy L.G."/>
            <person name="Martin F.M."/>
        </authorList>
    </citation>
    <scope>NUCLEOTIDE SEQUENCE</scope>
    <source>
        <strain evidence="1">P2</strain>
    </source>
</reference>
<comment type="caution">
    <text evidence="1">The sequence shown here is derived from an EMBL/GenBank/DDBJ whole genome shotgun (WGS) entry which is preliminary data.</text>
</comment>
<protein>
    <submittedName>
        <fullName evidence="1">Uncharacterized protein</fullName>
    </submittedName>
</protein>
<dbReference type="Proteomes" id="UP000886501">
    <property type="component" value="Unassembled WGS sequence"/>
</dbReference>
<gene>
    <name evidence="1" type="ORF">BDM02DRAFT_3192691</name>
</gene>
<reference evidence="1" key="2">
    <citation type="journal article" date="2020" name="Nat. Commun.">
        <title>Large-scale genome sequencing of mycorrhizal fungi provides insights into the early evolution of symbiotic traits.</title>
        <authorList>
            <person name="Miyauchi S."/>
            <person name="Kiss E."/>
            <person name="Kuo A."/>
            <person name="Drula E."/>
            <person name="Kohler A."/>
            <person name="Sanchez-Garcia M."/>
            <person name="Morin E."/>
            <person name="Andreopoulos B."/>
            <person name="Barry K.W."/>
            <person name="Bonito G."/>
            <person name="Buee M."/>
            <person name="Carver A."/>
            <person name="Chen C."/>
            <person name="Cichocki N."/>
            <person name="Clum A."/>
            <person name="Culley D."/>
            <person name="Crous P.W."/>
            <person name="Fauchery L."/>
            <person name="Girlanda M."/>
            <person name="Hayes R.D."/>
            <person name="Keri Z."/>
            <person name="LaButti K."/>
            <person name="Lipzen A."/>
            <person name="Lombard V."/>
            <person name="Magnuson J."/>
            <person name="Maillard F."/>
            <person name="Murat C."/>
            <person name="Nolan M."/>
            <person name="Ohm R.A."/>
            <person name="Pangilinan J."/>
            <person name="Pereira M.F."/>
            <person name="Perotto S."/>
            <person name="Peter M."/>
            <person name="Pfister S."/>
            <person name="Riley R."/>
            <person name="Sitrit Y."/>
            <person name="Stielow J.B."/>
            <person name="Szollosi G."/>
            <person name="Zifcakova L."/>
            <person name="Stursova M."/>
            <person name="Spatafora J.W."/>
            <person name="Tedersoo L."/>
            <person name="Vaario L.M."/>
            <person name="Yamada A."/>
            <person name="Yan M."/>
            <person name="Wang P."/>
            <person name="Xu J."/>
            <person name="Bruns T."/>
            <person name="Baldrian P."/>
            <person name="Vilgalys R."/>
            <person name="Dunand C."/>
            <person name="Henrissat B."/>
            <person name="Grigoriev I.V."/>
            <person name="Hibbett D."/>
            <person name="Nagy L.G."/>
            <person name="Martin F.M."/>
        </authorList>
    </citation>
    <scope>NUCLEOTIDE SEQUENCE</scope>
    <source>
        <strain evidence="1">P2</strain>
    </source>
</reference>
<keyword evidence="2" id="KW-1185">Reference proteome</keyword>
<accession>A0ACB6YZC1</accession>
<name>A0ACB6YZC1_THEGA</name>